<dbReference type="InterPro" id="IPR026444">
    <property type="entry name" value="Secre_tail"/>
</dbReference>
<sequence length="278" mass="30707">MNKFYVLGLASMLFGSSMSFAQTETLFQQEMLPNSTAIAASSTEARTVHLADDFMVSESAQVTSITLIGAQVFQNLPSILQSVDVFILQTDELTMAPSEENAVYASLQNMDNVELVSNGFDQNFIIDLTEANLVLEQGHKYWIVFSAYIDAPYPSNITDWHNYPGINLEGTSLAQVYTNGDWMEMETGMTFLVEGTTSLGTNEVFTQKKKVLASTLVQDQLITNLDNFESLQVYDLSGKLILSSDKVSTPVSFLVAGTYVAVLKDKEGKSFKAKFIKK</sequence>
<evidence type="ECO:0000256" key="1">
    <source>
        <dbReference type="ARBA" id="ARBA00022729"/>
    </source>
</evidence>
<reference evidence="3" key="1">
    <citation type="submission" date="2022-07" db="EMBL/GenBank/DDBJ databases">
        <title>Description and genome-wide analysis of Profundicola chukchiensis gen. nov., sp. nov., marine bacteria isolated from bottom sediments of the Chukchi Sea.</title>
        <authorList>
            <person name="Romanenko L."/>
            <person name="Otstavnykh N."/>
            <person name="Kurilenko V."/>
            <person name="Eremeev V."/>
            <person name="Velansky P."/>
            <person name="Mikhailov V."/>
            <person name="Isaeva M."/>
        </authorList>
    </citation>
    <scope>NUCLEOTIDE SEQUENCE</scope>
    <source>
        <strain evidence="3">KMM 9713</strain>
    </source>
</reference>
<protein>
    <submittedName>
        <fullName evidence="3">T9SS type A sorting domain-containing protein</fullName>
    </submittedName>
</protein>
<evidence type="ECO:0000313" key="3">
    <source>
        <dbReference type="EMBL" id="MDG4946909.1"/>
    </source>
</evidence>
<keyword evidence="1 2" id="KW-0732">Signal</keyword>
<evidence type="ECO:0000256" key="2">
    <source>
        <dbReference type="SAM" id="SignalP"/>
    </source>
</evidence>
<evidence type="ECO:0000313" key="4">
    <source>
        <dbReference type="Proteomes" id="UP001152599"/>
    </source>
</evidence>
<keyword evidence="4" id="KW-1185">Reference proteome</keyword>
<dbReference type="NCBIfam" id="TIGR04183">
    <property type="entry name" value="Por_Secre_tail"/>
    <property type="match status" value="1"/>
</dbReference>
<name>A0A9X4MZH2_9FLAO</name>
<accession>A0A9X4MZH2</accession>
<organism evidence="3 4">
    <name type="scientific">Profundicola chukchiensis</name>
    <dbReference type="NCBI Taxonomy" id="2961959"/>
    <lineage>
        <taxon>Bacteria</taxon>
        <taxon>Pseudomonadati</taxon>
        <taxon>Bacteroidota</taxon>
        <taxon>Flavobacteriia</taxon>
        <taxon>Flavobacteriales</taxon>
        <taxon>Weeksellaceae</taxon>
        <taxon>Profundicola</taxon>
    </lineage>
</organism>
<proteinExistence type="predicted"/>
<comment type="caution">
    <text evidence="3">The sequence shown here is derived from an EMBL/GenBank/DDBJ whole genome shotgun (WGS) entry which is preliminary data.</text>
</comment>
<dbReference type="RefSeq" id="WP_304421209.1">
    <property type="nucleotide sequence ID" value="NZ_JANCMU010000008.1"/>
</dbReference>
<dbReference type="EMBL" id="JANCMU010000008">
    <property type="protein sequence ID" value="MDG4946909.1"/>
    <property type="molecule type" value="Genomic_DNA"/>
</dbReference>
<feature type="signal peptide" evidence="2">
    <location>
        <begin position="1"/>
        <end position="21"/>
    </location>
</feature>
<dbReference type="Proteomes" id="UP001152599">
    <property type="component" value="Unassembled WGS sequence"/>
</dbReference>
<gene>
    <name evidence="3" type="ORF">NMK71_10840</name>
</gene>
<dbReference type="AlphaFoldDB" id="A0A9X4MZH2"/>
<feature type="chain" id="PRO_5040852822" evidence="2">
    <location>
        <begin position="22"/>
        <end position="278"/>
    </location>
</feature>